<keyword evidence="1" id="KW-1133">Transmembrane helix</keyword>
<keyword evidence="1" id="KW-0472">Membrane</keyword>
<keyword evidence="3" id="KW-1185">Reference proteome</keyword>
<protein>
    <submittedName>
        <fullName evidence="2">Uncharacterized protein</fullName>
    </submittedName>
</protein>
<sequence length="203" mass="23739">MITKLFRKQSSLIDNPNCQDWTGELKSFANKTKELPKPTKIYVASKVTDNRGTMERVLRRSNLMADLMAVRHSLLSEFRHFLSFFMLIRLPPFHYNKRQKLIFSFDRLVIVVAVCLVVHCSLSLQLLLLNDFDKKLFASAKCNNTFAQQQRAYNIWTSSREITESPNHRITGYGDEENSNYAVVMLHQNFAKNRRMEIVFVQN</sequence>
<keyword evidence="1" id="KW-0812">Transmembrane</keyword>
<name>A0A1B0A5G5_GLOPL</name>
<reference evidence="2" key="2">
    <citation type="submission" date="2020-05" db="UniProtKB">
        <authorList>
            <consortium name="EnsemblMetazoa"/>
        </authorList>
    </citation>
    <scope>IDENTIFICATION</scope>
    <source>
        <strain evidence="2">IAEA</strain>
    </source>
</reference>
<dbReference type="Proteomes" id="UP000092445">
    <property type="component" value="Unassembled WGS sequence"/>
</dbReference>
<proteinExistence type="predicted"/>
<evidence type="ECO:0000313" key="3">
    <source>
        <dbReference type="Proteomes" id="UP000092445"/>
    </source>
</evidence>
<dbReference type="VEuPathDB" id="VectorBase:GPAI035051"/>
<reference evidence="3" key="1">
    <citation type="submission" date="2014-03" db="EMBL/GenBank/DDBJ databases">
        <authorList>
            <person name="Aksoy S."/>
            <person name="Warren W."/>
            <person name="Wilson R.K."/>
        </authorList>
    </citation>
    <scope>NUCLEOTIDE SEQUENCE [LARGE SCALE GENOMIC DNA]</scope>
    <source>
        <strain evidence="3">IAEA</strain>
    </source>
</reference>
<evidence type="ECO:0000313" key="2">
    <source>
        <dbReference type="EnsemblMetazoa" id="GPAI035051-PA"/>
    </source>
</evidence>
<evidence type="ECO:0000256" key="1">
    <source>
        <dbReference type="SAM" id="Phobius"/>
    </source>
</evidence>
<dbReference type="AlphaFoldDB" id="A0A1B0A5G5"/>
<organism evidence="2 3">
    <name type="scientific">Glossina pallidipes</name>
    <name type="common">Tsetse fly</name>
    <dbReference type="NCBI Taxonomy" id="7398"/>
    <lineage>
        <taxon>Eukaryota</taxon>
        <taxon>Metazoa</taxon>
        <taxon>Ecdysozoa</taxon>
        <taxon>Arthropoda</taxon>
        <taxon>Hexapoda</taxon>
        <taxon>Insecta</taxon>
        <taxon>Pterygota</taxon>
        <taxon>Neoptera</taxon>
        <taxon>Endopterygota</taxon>
        <taxon>Diptera</taxon>
        <taxon>Brachycera</taxon>
        <taxon>Muscomorpha</taxon>
        <taxon>Hippoboscoidea</taxon>
        <taxon>Glossinidae</taxon>
        <taxon>Glossina</taxon>
    </lineage>
</organism>
<feature type="transmembrane region" description="Helical" evidence="1">
    <location>
        <begin position="108"/>
        <end position="129"/>
    </location>
</feature>
<accession>A0A1B0A5G5</accession>
<dbReference type="EnsemblMetazoa" id="GPAI035051-RA">
    <property type="protein sequence ID" value="GPAI035051-PA"/>
    <property type="gene ID" value="GPAI035051"/>
</dbReference>